<proteinExistence type="predicted"/>
<dbReference type="AlphaFoldDB" id="A0A2J6SQ67"/>
<dbReference type="Proteomes" id="UP000235371">
    <property type="component" value="Unassembled WGS sequence"/>
</dbReference>
<organism evidence="1 2">
    <name type="scientific">Hyaloscypha bicolor E</name>
    <dbReference type="NCBI Taxonomy" id="1095630"/>
    <lineage>
        <taxon>Eukaryota</taxon>
        <taxon>Fungi</taxon>
        <taxon>Dikarya</taxon>
        <taxon>Ascomycota</taxon>
        <taxon>Pezizomycotina</taxon>
        <taxon>Leotiomycetes</taxon>
        <taxon>Helotiales</taxon>
        <taxon>Hyaloscyphaceae</taxon>
        <taxon>Hyaloscypha</taxon>
        <taxon>Hyaloscypha bicolor</taxon>
    </lineage>
</organism>
<feature type="non-terminal residue" evidence="1">
    <location>
        <position position="1"/>
    </location>
</feature>
<sequence length="66" mass="7467">NKKAGRRKRDHKFSRINSLGRHIRAQHLCPRAAGEGFDCPYQGYSAFIGSALHFVTHTKHQHGLSL</sequence>
<dbReference type="OrthoDB" id="3557638at2759"/>
<dbReference type="InParanoid" id="A0A2J6SQ67"/>
<protein>
    <submittedName>
        <fullName evidence="1">Uncharacterized protein</fullName>
    </submittedName>
</protein>
<dbReference type="EMBL" id="KZ613895">
    <property type="protein sequence ID" value="PMD52883.1"/>
    <property type="molecule type" value="Genomic_DNA"/>
</dbReference>
<accession>A0A2J6SQ67</accession>
<dbReference type="GeneID" id="36583995"/>
<gene>
    <name evidence="1" type="ORF">K444DRAFT_542887</name>
</gene>
<name>A0A2J6SQ67_9HELO</name>
<evidence type="ECO:0000313" key="2">
    <source>
        <dbReference type="Proteomes" id="UP000235371"/>
    </source>
</evidence>
<dbReference type="RefSeq" id="XP_024729787.1">
    <property type="nucleotide sequence ID" value="XM_024875916.1"/>
</dbReference>
<reference evidence="1 2" key="1">
    <citation type="submission" date="2016-04" db="EMBL/GenBank/DDBJ databases">
        <title>A degradative enzymes factory behind the ericoid mycorrhizal symbiosis.</title>
        <authorList>
            <consortium name="DOE Joint Genome Institute"/>
            <person name="Martino E."/>
            <person name="Morin E."/>
            <person name="Grelet G."/>
            <person name="Kuo A."/>
            <person name="Kohler A."/>
            <person name="Daghino S."/>
            <person name="Barry K."/>
            <person name="Choi C."/>
            <person name="Cichocki N."/>
            <person name="Clum A."/>
            <person name="Copeland A."/>
            <person name="Hainaut M."/>
            <person name="Haridas S."/>
            <person name="Labutti K."/>
            <person name="Lindquist E."/>
            <person name="Lipzen A."/>
            <person name="Khouja H.-R."/>
            <person name="Murat C."/>
            <person name="Ohm R."/>
            <person name="Olson A."/>
            <person name="Spatafora J."/>
            <person name="Veneault-Fourrey C."/>
            <person name="Henrissat B."/>
            <person name="Grigoriev I."/>
            <person name="Martin F."/>
            <person name="Perotto S."/>
        </authorList>
    </citation>
    <scope>NUCLEOTIDE SEQUENCE [LARGE SCALE GENOMIC DNA]</scope>
    <source>
        <strain evidence="1 2">E</strain>
    </source>
</reference>
<dbReference type="STRING" id="1095630.A0A2J6SQ67"/>
<keyword evidence="2" id="KW-1185">Reference proteome</keyword>
<evidence type="ECO:0000313" key="1">
    <source>
        <dbReference type="EMBL" id="PMD52883.1"/>
    </source>
</evidence>